<evidence type="ECO:0000313" key="1">
    <source>
        <dbReference type="EMBL" id="MBK1881812.1"/>
    </source>
</evidence>
<dbReference type="Pfam" id="PF07361">
    <property type="entry name" value="Cytochrom_B562"/>
    <property type="match status" value="1"/>
</dbReference>
<reference evidence="1" key="1">
    <citation type="submission" date="2021-01" db="EMBL/GenBank/DDBJ databases">
        <title>Modified the classification status of verrucomicrobia.</title>
        <authorList>
            <person name="Feng X."/>
        </authorList>
    </citation>
    <scope>NUCLEOTIDE SEQUENCE</scope>
    <source>
        <strain evidence="1">KCTC 22041</strain>
    </source>
</reference>
<dbReference type="GO" id="GO:0005506">
    <property type="term" value="F:iron ion binding"/>
    <property type="evidence" value="ECO:0007669"/>
    <property type="project" value="InterPro"/>
</dbReference>
<dbReference type="Gene3D" id="1.20.120.10">
    <property type="entry name" value="Cytochrome c/b562"/>
    <property type="match status" value="1"/>
</dbReference>
<dbReference type="GO" id="GO:0009055">
    <property type="term" value="F:electron transfer activity"/>
    <property type="evidence" value="ECO:0007669"/>
    <property type="project" value="InterPro"/>
</dbReference>
<dbReference type="EMBL" id="JAENIJ010000006">
    <property type="protein sequence ID" value="MBK1881812.1"/>
    <property type="molecule type" value="Genomic_DNA"/>
</dbReference>
<proteinExistence type="predicted"/>
<dbReference type="RefSeq" id="WP_200268339.1">
    <property type="nucleotide sequence ID" value="NZ_JAENIJ010000006.1"/>
</dbReference>
<organism evidence="1 2">
    <name type="scientific">Luteolibacter pohnpeiensis</name>
    <dbReference type="NCBI Taxonomy" id="454153"/>
    <lineage>
        <taxon>Bacteria</taxon>
        <taxon>Pseudomonadati</taxon>
        <taxon>Verrucomicrobiota</taxon>
        <taxon>Verrucomicrobiia</taxon>
        <taxon>Verrucomicrobiales</taxon>
        <taxon>Verrucomicrobiaceae</taxon>
        <taxon>Luteolibacter</taxon>
    </lineage>
</organism>
<dbReference type="GO" id="GO:0020037">
    <property type="term" value="F:heme binding"/>
    <property type="evidence" value="ECO:0007669"/>
    <property type="project" value="InterPro"/>
</dbReference>
<keyword evidence="2" id="KW-1185">Reference proteome</keyword>
<dbReference type="Proteomes" id="UP000603141">
    <property type="component" value="Unassembled WGS sequence"/>
</dbReference>
<dbReference type="InterPro" id="IPR009155">
    <property type="entry name" value="Cyt_b562"/>
</dbReference>
<dbReference type="AlphaFoldDB" id="A0A934VTT5"/>
<comment type="caution">
    <text evidence="1">The sequence shown here is derived from an EMBL/GenBank/DDBJ whole genome shotgun (WGS) entry which is preliminary data.</text>
</comment>
<dbReference type="GO" id="GO:0022900">
    <property type="term" value="P:electron transport chain"/>
    <property type="evidence" value="ECO:0007669"/>
    <property type="project" value="InterPro"/>
</dbReference>
<name>A0A934VTT5_9BACT</name>
<accession>A0A934VTT5</accession>
<evidence type="ECO:0000313" key="2">
    <source>
        <dbReference type="Proteomes" id="UP000603141"/>
    </source>
</evidence>
<sequence>MNWKDAWVWRNDQRMQYRTILMGCVAAVMCAPMVSKAEEKKETPLGKEMHAMNDAYKAMRREKDPVKGAEEAREAQAAVLKCLQELPSTVSEIADPDAKAKASVKYRTMIAKLYISFCEIEDAYMAKDLAKAEQLIGSLREAKKEGHDAFMEDE</sequence>
<gene>
    <name evidence="1" type="ORF">JIN85_05265</name>
</gene>
<dbReference type="GO" id="GO:0042597">
    <property type="term" value="C:periplasmic space"/>
    <property type="evidence" value="ECO:0007669"/>
    <property type="project" value="InterPro"/>
</dbReference>
<protein>
    <submittedName>
        <fullName evidence="1">Uncharacterized protein</fullName>
    </submittedName>
</protein>